<dbReference type="Pfam" id="PF00200">
    <property type="entry name" value="Disintegrin"/>
    <property type="match status" value="1"/>
</dbReference>
<evidence type="ECO:0000256" key="8">
    <source>
        <dbReference type="PROSITE-ProRule" id="PRU00276"/>
    </source>
</evidence>
<dbReference type="KEGG" id="aplc:110983384"/>
<feature type="domain" description="Peptidase M12B" evidence="14">
    <location>
        <begin position="220"/>
        <end position="421"/>
    </location>
</feature>
<evidence type="ECO:0000256" key="9">
    <source>
        <dbReference type="SAM" id="MobiDB-lite"/>
    </source>
</evidence>
<dbReference type="Pfam" id="PF01562">
    <property type="entry name" value="Pep_M12B_propep"/>
    <property type="match status" value="1"/>
</dbReference>
<evidence type="ECO:0000256" key="6">
    <source>
        <dbReference type="PROSITE-ProRule" id="PRU00068"/>
    </source>
</evidence>
<evidence type="ECO:0000259" key="12">
    <source>
        <dbReference type="PROSITE" id="PS50026"/>
    </source>
</evidence>
<feature type="region of interest" description="Disordered" evidence="9">
    <location>
        <begin position="701"/>
        <end position="732"/>
    </location>
</feature>
<evidence type="ECO:0000313" key="16">
    <source>
        <dbReference type="RefSeq" id="XP_022098300.1"/>
    </source>
</evidence>
<dbReference type="InterPro" id="IPR002870">
    <property type="entry name" value="Peptidase_M12B_N"/>
</dbReference>
<evidence type="ECO:0000256" key="10">
    <source>
        <dbReference type="SAM" id="Phobius"/>
    </source>
</evidence>
<reference evidence="16" key="1">
    <citation type="submission" date="2025-08" db="UniProtKB">
        <authorList>
            <consortium name="RefSeq"/>
        </authorList>
    </citation>
    <scope>IDENTIFICATION</scope>
</reference>
<dbReference type="GO" id="GO:0016020">
    <property type="term" value="C:membrane"/>
    <property type="evidence" value="ECO:0007669"/>
    <property type="project" value="UniProtKB-SubCell"/>
</dbReference>
<dbReference type="InterPro" id="IPR001762">
    <property type="entry name" value="Disintegrin_dom"/>
</dbReference>
<comment type="caution">
    <text evidence="7">Lacks conserved residue(s) required for the propagation of feature annotation.</text>
</comment>
<dbReference type="InterPro" id="IPR024079">
    <property type="entry name" value="MetalloPept_cat_dom_sf"/>
</dbReference>
<gene>
    <name evidence="16" type="primary">LOC110983384</name>
</gene>
<evidence type="ECO:0000256" key="1">
    <source>
        <dbReference type="ARBA" id="ARBA00004479"/>
    </source>
</evidence>
<dbReference type="InterPro" id="IPR006586">
    <property type="entry name" value="ADAM_Cys-rich"/>
</dbReference>
<dbReference type="Pfam" id="PF08516">
    <property type="entry name" value="ADAM_CR"/>
    <property type="match status" value="1"/>
</dbReference>
<keyword evidence="2 10" id="KW-0812">Transmembrane</keyword>
<dbReference type="RefSeq" id="XP_022098300.1">
    <property type="nucleotide sequence ID" value="XM_022242608.1"/>
</dbReference>
<dbReference type="FunFam" id="3.40.390.10:FF:000002">
    <property type="entry name" value="Disintegrin and metalloproteinase domain-containing protein 22"/>
    <property type="match status" value="1"/>
</dbReference>
<feature type="chain" id="PRO_5034244871" evidence="11">
    <location>
        <begin position="24"/>
        <end position="1044"/>
    </location>
</feature>
<name>A0A8B7Z0J3_ACAPL</name>
<feature type="compositionally biased region" description="Pro residues" evidence="9">
    <location>
        <begin position="910"/>
        <end position="941"/>
    </location>
</feature>
<dbReference type="OrthoDB" id="5951731at2759"/>
<evidence type="ECO:0000256" key="5">
    <source>
        <dbReference type="ARBA" id="ARBA00023157"/>
    </source>
</evidence>
<feature type="region of interest" description="Disordered" evidence="9">
    <location>
        <begin position="786"/>
        <end position="1044"/>
    </location>
</feature>
<dbReference type="PROSITE" id="PS00427">
    <property type="entry name" value="DISINTEGRIN_1"/>
    <property type="match status" value="1"/>
</dbReference>
<feature type="domain" description="EGF-like" evidence="12">
    <location>
        <begin position="660"/>
        <end position="692"/>
    </location>
</feature>
<sequence length="1044" mass="114505">MWQRGYIPFLLTLYISHFTVSAGLNVHAHPSSEWSYQAGRAKQLGKLNNYDITIPYRLDGRQRRDAETLTEGGHLEEATFVLQLGREEITVDLKLNEDLFPARFIQRSYLPDGRLLTRKPHRLHHCYYHGEVRGKNSSRVALSTCNGLSGLIIIDGKSHYVERLSDSEGEHVVYTPDSVRRKKKTWVYDTGLSNEPVASNWPESMHQQARVRRDVFDETKYVELFIVADNAEFIDQGSDKEKVFARCKEMANAMDMIYRQLNMRVALIGVEVWDEGDQFDVSTNPTLTMQYFHRWRKETLLPNVYNDNAQFVTGKSFDGSTVGMASLSVMCSLDRSGGVNEDHGVNAADVASTMAHEMGHNMGFVHDTEDRNCQCDAPASTGCVMEPSSGSIPPTIFSSCSQADLEAALLKGLGACLFNYPKEIFQGPHCGNGFLEKGEECDCGTVEECKNECCVPERCILHENATCANGECCEDCQLKEAGVRCRDEVNECDLPEYCTGIDNECPGNVYRQNGEDCKTSDAICYNGQCVTYDDQCRALWGNGATNGHELCYDFNEQGSNHGNCGMDENDNFIRCPKRDLKCGKLMCEGGADFPIIGSLARASVGYRFDSQGVRHTCKSAGIDLGDDIPDPGYVGDGSLCGSSKTQLCFETSCVNKSDLNIRDCPFNCYNHGVCNSNNHCHCDPKWAPPLCKSSGYGGSIDSGPARPQGDAPTVPPLTSDKSDNLNPDFTDHDKEVEAYNNTMVALLVVFLVVVPGLVSGGIAAFIKRQKLQQILCKKSSVPPVASHLQRPMYKHDIKRPSRQGFKSVPESTSTRADVTNGHPARNPTPRPDIVVNTYSASRDPSVVYKPTTEPVRPPPLPPQRPDNAPPSYVSVVRQESSKRKPANPPPPVPSTPAEVKHPNPVRKAPTKPPAPPVTSPPAPPPAPPMKPPSAPPRPPPGLVRKPVLPKPPSLPSASTQNTTEPANPGSVALRPPTSRPPVPRVKFNANNSAATPEKEDKPKPVSRPTPPPRPESLRIKSVAVPKQRPPIPRRPSSTSGNPSV</sequence>
<keyword evidence="5 7" id="KW-1015">Disulfide bond</keyword>
<feature type="active site" evidence="8">
    <location>
        <position position="357"/>
    </location>
</feature>
<dbReference type="SMART" id="SM00608">
    <property type="entry name" value="ACR"/>
    <property type="match status" value="1"/>
</dbReference>
<keyword evidence="8" id="KW-0862">Zinc</keyword>
<dbReference type="Gene3D" id="3.40.390.10">
    <property type="entry name" value="Collagenase (Catalytic Domain)"/>
    <property type="match status" value="1"/>
</dbReference>
<evidence type="ECO:0000256" key="4">
    <source>
        <dbReference type="ARBA" id="ARBA00023136"/>
    </source>
</evidence>
<feature type="transmembrane region" description="Helical" evidence="10">
    <location>
        <begin position="743"/>
        <end position="766"/>
    </location>
</feature>
<feature type="compositionally biased region" description="Pro residues" evidence="9">
    <location>
        <begin position="855"/>
        <end position="868"/>
    </location>
</feature>
<feature type="binding site" evidence="8">
    <location>
        <position position="366"/>
    </location>
    <ligand>
        <name>Zn(2+)</name>
        <dbReference type="ChEBI" id="CHEBI:29105"/>
        <note>catalytic</note>
    </ligand>
</feature>
<dbReference type="SMART" id="SM00050">
    <property type="entry name" value="DISIN"/>
    <property type="match status" value="1"/>
</dbReference>
<dbReference type="InterPro" id="IPR036436">
    <property type="entry name" value="Disintegrin_dom_sf"/>
</dbReference>
<keyword evidence="8" id="KW-0479">Metal-binding</keyword>
<keyword evidence="3 10" id="KW-1133">Transmembrane helix</keyword>
<feature type="binding site" evidence="8">
    <location>
        <position position="356"/>
    </location>
    <ligand>
        <name>Zn(2+)</name>
        <dbReference type="ChEBI" id="CHEBI:29105"/>
        <note>catalytic</note>
    </ligand>
</feature>
<dbReference type="GeneID" id="110983384"/>
<feature type="signal peptide" evidence="11">
    <location>
        <begin position="1"/>
        <end position="23"/>
    </location>
</feature>
<keyword evidence="15" id="KW-1185">Reference proteome</keyword>
<dbReference type="Pfam" id="PF01421">
    <property type="entry name" value="Reprolysin"/>
    <property type="match status" value="1"/>
</dbReference>
<dbReference type="PROSITE" id="PS50215">
    <property type="entry name" value="ADAM_MEPRO"/>
    <property type="match status" value="1"/>
</dbReference>
<dbReference type="FunFam" id="4.10.70.10:FF:000001">
    <property type="entry name" value="Disintegrin and metalloproteinase domain-containing protein 22"/>
    <property type="match status" value="1"/>
</dbReference>
<comment type="subcellular location">
    <subcellularLocation>
        <location evidence="1">Membrane</location>
        <topology evidence="1">Single-pass type I membrane protein</topology>
    </subcellularLocation>
</comment>
<evidence type="ECO:0000256" key="11">
    <source>
        <dbReference type="SAM" id="SignalP"/>
    </source>
</evidence>
<dbReference type="Proteomes" id="UP000694845">
    <property type="component" value="Unplaced"/>
</dbReference>
<dbReference type="PANTHER" id="PTHR11905:SF159">
    <property type="entry name" value="ADAM METALLOPROTEASE"/>
    <property type="match status" value="1"/>
</dbReference>
<dbReference type="SUPFAM" id="SSF57552">
    <property type="entry name" value="Blood coagulation inhibitor (disintegrin)"/>
    <property type="match status" value="1"/>
</dbReference>
<dbReference type="InterPro" id="IPR034027">
    <property type="entry name" value="Reprolysin_adamalysin"/>
</dbReference>
<keyword evidence="4 10" id="KW-0472">Membrane</keyword>
<evidence type="ECO:0000259" key="13">
    <source>
        <dbReference type="PROSITE" id="PS50214"/>
    </source>
</evidence>
<dbReference type="PROSITE" id="PS50026">
    <property type="entry name" value="EGF_3"/>
    <property type="match status" value="1"/>
</dbReference>
<evidence type="ECO:0000259" key="14">
    <source>
        <dbReference type="PROSITE" id="PS50215"/>
    </source>
</evidence>
<dbReference type="GO" id="GO:0004222">
    <property type="term" value="F:metalloendopeptidase activity"/>
    <property type="evidence" value="ECO:0007669"/>
    <property type="project" value="InterPro"/>
</dbReference>
<dbReference type="InterPro" id="IPR018358">
    <property type="entry name" value="Disintegrin_CS"/>
</dbReference>
<proteinExistence type="predicted"/>
<dbReference type="Gene3D" id="4.10.70.10">
    <property type="entry name" value="Disintegrin domain"/>
    <property type="match status" value="1"/>
</dbReference>
<dbReference type="SUPFAM" id="SSF55486">
    <property type="entry name" value="Metalloproteases ('zincins'), catalytic domain"/>
    <property type="match status" value="1"/>
</dbReference>
<dbReference type="AlphaFoldDB" id="A0A8B7Z0J3"/>
<dbReference type="GO" id="GO:0046872">
    <property type="term" value="F:metal ion binding"/>
    <property type="evidence" value="ECO:0007669"/>
    <property type="project" value="UniProtKB-KW"/>
</dbReference>
<organism evidence="15 16">
    <name type="scientific">Acanthaster planci</name>
    <name type="common">Crown-of-thorns starfish</name>
    <dbReference type="NCBI Taxonomy" id="133434"/>
    <lineage>
        <taxon>Eukaryota</taxon>
        <taxon>Metazoa</taxon>
        <taxon>Echinodermata</taxon>
        <taxon>Eleutherozoa</taxon>
        <taxon>Asterozoa</taxon>
        <taxon>Asteroidea</taxon>
        <taxon>Valvatacea</taxon>
        <taxon>Valvatida</taxon>
        <taxon>Acanthasteridae</taxon>
        <taxon>Acanthaster</taxon>
    </lineage>
</organism>
<feature type="disulfide bond" evidence="7">
    <location>
        <begin position="682"/>
        <end position="691"/>
    </location>
</feature>
<keyword evidence="11" id="KW-0732">Signal</keyword>
<protein>
    <submittedName>
        <fullName evidence="16">Disintegrin and metalloproteinase domain-containing protein 12-like isoform X1</fullName>
    </submittedName>
</protein>
<dbReference type="PROSITE" id="PS50214">
    <property type="entry name" value="DISINTEGRIN_2"/>
    <property type="match status" value="1"/>
</dbReference>
<dbReference type="InterPro" id="IPR000742">
    <property type="entry name" value="EGF"/>
</dbReference>
<dbReference type="PRINTS" id="PR01217">
    <property type="entry name" value="PRICHEXTENSN"/>
</dbReference>
<evidence type="ECO:0000256" key="7">
    <source>
        <dbReference type="PROSITE-ProRule" id="PRU00076"/>
    </source>
</evidence>
<evidence type="ECO:0000256" key="3">
    <source>
        <dbReference type="ARBA" id="ARBA00022989"/>
    </source>
</evidence>
<feature type="domain" description="Disintegrin" evidence="13">
    <location>
        <begin position="427"/>
        <end position="513"/>
    </location>
</feature>
<feature type="compositionally biased region" description="Low complexity" evidence="9">
    <location>
        <begin position="1034"/>
        <end position="1044"/>
    </location>
</feature>
<dbReference type="CDD" id="cd04269">
    <property type="entry name" value="ZnMc_adamalysin_II_like"/>
    <property type="match status" value="1"/>
</dbReference>
<feature type="binding site" evidence="8">
    <location>
        <position position="360"/>
    </location>
    <ligand>
        <name>Zn(2+)</name>
        <dbReference type="ChEBI" id="CHEBI:29105"/>
        <note>catalytic</note>
    </ligand>
</feature>
<feature type="disulfide bond" evidence="6">
    <location>
        <begin position="485"/>
        <end position="505"/>
    </location>
</feature>
<accession>A0A8B7Z0J3</accession>
<evidence type="ECO:0000256" key="2">
    <source>
        <dbReference type="ARBA" id="ARBA00022692"/>
    </source>
</evidence>
<feature type="compositionally biased region" description="Pro residues" evidence="9">
    <location>
        <begin position="1005"/>
        <end position="1014"/>
    </location>
</feature>
<dbReference type="GO" id="GO:0006508">
    <property type="term" value="P:proteolysis"/>
    <property type="evidence" value="ECO:0007669"/>
    <property type="project" value="InterPro"/>
</dbReference>
<dbReference type="PANTHER" id="PTHR11905">
    <property type="entry name" value="ADAM A DISINTEGRIN AND METALLOPROTEASE DOMAIN"/>
    <property type="match status" value="1"/>
</dbReference>
<evidence type="ECO:0000313" key="15">
    <source>
        <dbReference type="Proteomes" id="UP000694845"/>
    </source>
</evidence>
<feature type="disulfide bond" evidence="7">
    <location>
        <begin position="664"/>
        <end position="674"/>
    </location>
</feature>
<dbReference type="InterPro" id="IPR001590">
    <property type="entry name" value="Peptidase_M12B"/>
</dbReference>
<keyword evidence="7" id="KW-0245">EGF-like domain</keyword>